<dbReference type="InterPro" id="IPR050155">
    <property type="entry name" value="HAD-like_hydrolase_sf"/>
</dbReference>
<keyword evidence="1" id="KW-0378">Hydrolase</keyword>
<sequence>MKYQGVLFDLDGTLTASGEGITKSVQYALKKMGRPDLGKDRKKLEVFVGPPLLEQFMDYAGFSEEEAAEAVKYYRERYNVTGIFENQPYPGIKELLEGLKEKGITLAVASSKPDQMVKIVLDHFQLDTYFDVIMGSDINRPKMTKAEVILQVLEKMNCLDEREQVIMVGDRHYDVLGAKEAGLSCIGVTYGYGTKEELLRAGVVKTADNTRELGKLLGL</sequence>
<dbReference type="GO" id="GO:0004713">
    <property type="term" value="F:protein tyrosine kinase activity"/>
    <property type="evidence" value="ECO:0007669"/>
    <property type="project" value="TreeGrafter"/>
</dbReference>
<dbReference type="InterPro" id="IPR036412">
    <property type="entry name" value="HAD-like_sf"/>
</dbReference>
<gene>
    <name evidence="1" type="ORF">H9747_10075</name>
</gene>
<dbReference type="SFLD" id="SFLDS00003">
    <property type="entry name" value="Haloacid_Dehalogenase"/>
    <property type="match status" value="1"/>
</dbReference>
<dbReference type="PANTHER" id="PTHR43434:SF20">
    <property type="entry name" value="5'-NUCLEOTIDASE"/>
    <property type="match status" value="1"/>
</dbReference>
<evidence type="ECO:0000313" key="1">
    <source>
        <dbReference type="EMBL" id="HIV39324.1"/>
    </source>
</evidence>
<dbReference type="SFLD" id="SFLDG01129">
    <property type="entry name" value="C1.5:_HAD__Beta-PGM__Phosphata"/>
    <property type="match status" value="1"/>
</dbReference>
<dbReference type="GO" id="GO:0016787">
    <property type="term" value="F:hydrolase activity"/>
    <property type="evidence" value="ECO:0007669"/>
    <property type="project" value="UniProtKB-KW"/>
</dbReference>
<dbReference type="InterPro" id="IPR023198">
    <property type="entry name" value="PGP-like_dom2"/>
</dbReference>
<dbReference type="GO" id="GO:0005829">
    <property type="term" value="C:cytosol"/>
    <property type="evidence" value="ECO:0007669"/>
    <property type="project" value="TreeGrafter"/>
</dbReference>
<dbReference type="SUPFAM" id="SSF56784">
    <property type="entry name" value="HAD-like"/>
    <property type="match status" value="1"/>
</dbReference>
<dbReference type="EMBL" id="DXIQ01000063">
    <property type="protein sequence ID" value="HIV39324.1"/>
    <property type="molecule type" value="Genomic_DNA"/>
</dbReference>
<dbReference type="InterPro" id="IPR041492">
    <property type="entry name" value="HAD_2"/>
</dbReference>
<dbReference type="FunFam" id="3.40.50.1000:FF:000022">
    <property type="entry name" value="Phosphoglycolate phosphatase"/>
    <property type="match status" value="1"/>
</dbReference>
<name>A0A9D1PEZ2_9FIRM</name>
<organism evidence="1 2">
    <name type="scientific">Candidatus Blautia stercorigallinarum</name>
    <dbReference type="NCBI Taxonomy" id="2838501"/>
    <lineage>
        <taxon>Bacteria</taxon>
        <taxon>Bacillati</taxon>
        <taxon>Bacillota</taxon>
        <taxon>Clostridia</taxon>
        <taxon>Lachnospirales</taxon>
        <taxon>Lachnospiraceae</taxon>
        <taxon>Blautia</taxon>
    </lineage>
</organism>
<dbReference type="AlphaFoldDB" id="A0A9D1PEZ2"/>
<dbReference type="Pfam" id="PF13419">
    <property type="entry name" value="HAD_2"/>
    <property type="match status" value="1"/>
</dbReference>
<dbReference type="InterPro" id="IPR023214">
    <property type="entry name" value="HAD_sf"/>
</dbReference>
<accession>A0A9D1PEZ2</accession>
<dbReference type="Gene3D" id="3.40.50.1000">
    <property type="entry name" value="HAD superfamily/HAD-like"/>
    <property type="match status" value="1"/>
</dbReference>
<dbReference type="PANTHER" id="PTHR43434">
    <property type="entry name" value="PHOSPHOGLYCOLATE PHOSPHATASE"/>
    <property type="match status" value="1"/>
</dbReference>
<dbReference type="InterPro" id="IPR006439">
    <property type="entry name" value="HAD-SF_hydro_IA"/>
</dbReference>
<reference evidence="1" key="1">
    <citation type="journal article" date="2021" name="PeerJ">
        <title>Extensive microbial diversity within the chicken gut microbiome revealed by metagenomics and culture.</title>
        <authorList>
            <person name="Gilroy R."/>
            <person name="Ravi A."/>
            <person name="Getino M."/>
            <person name="Pursley I."/>
            <person name="Horton D.L."/>
            <person name="Alikhan N.F."/>
            <person name="Baker D."/>
            <person name="Gharbi K."/>
            <person name="Hall N."/>
            <person name="Watson M."/>
            <person name="Adriaenssens E.M."/>
            <person name="Foster-Nyarko E."/>
            <person name="Jarju S."/>
            <person name="Secka A."/>
            <person name="Antonio M."/>
            <person name="Oren A."/>
            <person name="Chaudhuri R.R."/>
            <person name="La Ragione R."/>
            <person name="Hildebrand F."/>
            <person name="Pallen M.J."/>
        </authorList>
    </citation>
    <scope>NUCLEOTIDE SEQUENCE</scope>
    <source>
        <strain evidence="1">CHK195-9823</strain>
    </source>
</reference>
<reference evidence="1" key="2">
    <citation type="submission" date="2021-04" db="EMBL/GenBank/DDBJ databases">
        <authorList>
            <person name="Gilroy R."/>
        </authorList>
    </citation>
    <scope>NUCLEOTIDE SEQUENCE</scope>
    <source>
        <strain evidence="1">CHK195-9823</strain>
    </source>
</reference>
<proteinExistence type="predicted"/>
<protein>
    <submittedName>
        <fullName evidence="1">HAD-IA family hydrolase</fullName>
    </submittedName>
</protein>
<evidence type="ECO:0000313" key="2">
    <source>
        <dbReference type="Proteomes" id="UP000886814"/>
    </source>
</evidence>
<dbReference type="Proteomes" id="UP000886814">
    <property type="component" value="Unassembled WGS sequence"/>
</dbReference>
<comment type="caution">
    <text evidence="1">The sequence shown here is derived from an EMBL/GenBank/DDBJ whole genome shotgun (WGS) entry which is preliminary data.</text>
</comment>
<dbReference type="NCBIfam" id="TIGR01549">
    <property type="entry name" value="HAD-SF-IA-v1"/>
    <property type="match status" value="1"/>
</dbReference>
<dbReference type="Gene3D" id="1.10.150.240">
    <property type="entry name" value="Putative phosphatase, domain 2"/>
    <property type="match status" value="1"/>
</dbReference>